<keyword evidence="2" id="KW-0186">Copper</keyword>
<proteinExistence type="inferred from homology"/>
<evidence type="ECO:0000313" key="4">
    <source>
        <dbReference type="EMBL" id="MCB5363359.1"/>
    </source>
</evidence>
<dbReference type="Gene3D" id="3.40.30.10">
    <property type="entry name" value="Glutaredoxin"/>
    <property type="match status" value="1"/>
</dbReference>
<evidence type="ECO:0000256" key="1">
    <source>
        <dbReference type="ARBA" id="ARBA00010996"/>
    </source>
</evidence>
<keyword evidence="5" id="KW-1185">Reference proteome</keyword>
<dbReference type="EMBL" id="JACDXW010000002">
    <property type="protein sequence ID" value="MCB5363359.1"/>
    <property type="molecule type" value="Genomic_DNA"/>
</dbReference>
<dbReference type="PROSITE" id="PS51352">
    <property type="entry name" value="THIOREDOXIN_2"/>
    <property type="match status" value="1"/>
</dbReference>
<reference evidence="4 5" key="1">
    <citation type="submission" date="2020-07" db="EMBL/GenBank/DDBJ databases">
        <title>Pusillimonas sp. nov., isolated from poultry manure in Taiwan.</title>
        <authorList>
            <person name="Lin S.-Y."/>
            <person name="Tang Y.-S."/>
            <person name="Young C.-C."/>
        </authorList>
    </citation>
    <scope>NUCLEOTIDE SEQUENCE [LARGE SCALE GENOMIC DNA]</scope>
    <source>
        <strain evidence="4 5">CC-YST705</strain>
    </source>
</reference>
<dbReference type="PANTHER" id="PTHR12151:SF25">
    <property type="entry name" value="LINALOOL DEHYDRATASE_ISOMERASE DOMAIN-CONTAINING PROTEIN"/>
    <property type="match status" value="1"/>
</dbReference>
<sequence>MGREFTLTDAEGKTRSLEDFKGKALVVFFGFVQCPDVCPTSLLRASKVQELLGDDAERVQVAFITVDPERDTPEILKAYTSAFDPGFIALTGTPEQIARTAKEYKVFYQKVPTGSSYTIDHTALSYVHDTEGKLQLALRHEQTPQEVAADLRKVLSLH</sequence>
<accession>A0ABS8CBF5</accession>
<comment type="caution">
    <text evidence="4">The sequence shown here is derived from an EMBL/GenBank/DDBJ whole genome shotgun (WGS) entry which is preliminary data.</text>
</comment>
<dbReference type="SUPFAM" id="SSF52833">
    <property type="entry name" value="Thioredoxin-like"/>
    <property type="match status" value="1"/>
</dbReference>
<feature type="domain" description="Thioredoxin" evidence="3">
    <location>
        <begin position="1"/>
        <end position="156"/>
    </location>
</feature>
<gene>
    <name evidence="4" type="ORF">H0484_06270</name>
</gene>
<dbReference type="InterPro" id="IPR013766">
    <property type="entry name" value="Thioredoxin_domain"/>
</dbReference>
<evidence type="ECO:0000313" key="5">
    <source>
        <dbReference type="Proteomes" id="UP000776983"/>
    </source>
</evidence>
<organism evidence="4 5">
    <name type="scientific">Mesopusillimonas faecipullorum</name>
    <dbReference type="NCBI Taxonomy" id="2755040"/>
    <lineage>
        <taxon>Bacteria</taxon>
        <taxon>Pseudomonadati</taxon>
        <taxon>Pseudomonadota</taxon>
        <taxon>Betaproteobacteria</taxon>
        <taxon>Burkholderiales</taxon>
        <taxon>Alcaligenaceae</taxon>
        <taxon>Mesopusillimonas</taxon>
    </lineage>
</organism>
<evidence type="ECO:0000256" key="2">
    <source>
        <dbReference type="ARBA" id="ARBA00023008"/>
    </source>
</evidence>
<dbReference type="Pfam" id="PF02630">
    <property type="entry name" value="SCO1-SenC"/>
    <property type="match status" value="1"/>
</dbReference>
<comment type="similarity">
    <text evidence="1">Belongs to the SCO1/2 family.</text>
</comment>
<dbReference type="PANTHER" id="PTHR12151">
    <property type="entry name" value="ELECTRON TRANSPORT PROTIN SCO1/SENC FAMILY MEMBER"/>
    <property type="match status" value="1"/>
</dbReference>
<dbReference type="InterPro" id="IPR036249">
    <property type="entry name" value="Thioredoxin-like_sf"/>
</dbReference>
<name>A0ABS8CBF5_9BURK</name>
<evidence type="ECO:0000259" key="3">
    <source>
        <dbReference type="PROSITE" id="PS51352"/>
    </source>
</evidence>
<dbReference type="Proteomes" id="UP000776983">
    <property type="component" value="Unassembled WGS sequence"/>
</dbReference>
<dbReference type="CDD" id="cd02968">
    <property type="entry name" value="SCO"/>
    <property type="match status" value="1"/>
</dbReference>
<protein>
    <submittedName>
        <fullName evidence="4">SCO family protein</fullName>
    </submittedName>
</protein>
<dbReference type="InterPro" id="IPR003782">
    <property type="entry name" value="SCO1/SenC"/>
</dbReference>